<organism evidence="11 12">
    <name type="scientific">Methanoculleus sediminis</name>
    <dbReference type="NCBI Taxonomy" id="1550566"/>
    <lineage>
        <taxon>Archaea</taxon>
        <taxon>Methanobacteriati</taxon>
        <taxon>Methanobacteriota</taxon>
        <taxon>Stenosarchaea group</taxon>
        <taxon>Methanomicrobia</taxon>
        <taxon>Methanomicrobiales</taxon>
        <taxon>Methanomicrobiaceae</taxon>
        <taxon>Methanoculleus</taxon>
    </lineage>
</organism>
<evidence type="ECO:0000256" key="8">
    <source>
        <dbReference type="ARBA" id="ARBA00024641"/>
    </source>
</evidence>
<dbReference type="InterPro" id="IPR013632">
    <property type="entry name" value="Rad51_C"/>
</dbReference>
<keyword evidence="5 9" id="KW-0067">ATP-binding</keyword>
<name>A0A0H1QZT7_9EURY</name>
<dbReference type="HAMAP" id="MF_00350">
    <property type="entry name" value="RadB"/>
    <property type="match status" value="1"/>
</dbReference>
<dbReference type="NCBIfam" id="TIGR02237">
    <property type="entry name" value="recomb_radB"/>
    <property type="match status" value="1"/>
</dbReference>
<dbReference type="PANTHER" id="PTHR22942">
    <property type="entry name" value="RECA/RAD51/RADA DNA STRAND-PAIRING FAMILY MEMBER"/>
    <property type="match status" value="1"/>
</dbReference>
<dbReference type="InterPro" id="IPR027417">
    <property type="entry name" value="P-loop_NTPase"/>
</dbReference>
<evidence type="ECO:0000313" key="12">
    <source>
        <dbReference type="Proteomes" id="UP000035301"/>
    </source>
</evidence>
<evidence type="ECO:0000256" key="7">
    <source>
        <dbReference type="ARBA" id="ARBA00023172"/>
    </source>
</evidence>
<evidence type="ECO:0000256" key="4">
    <source>
        <dbReference type="ARBA" id="ARBA00022763"/>
    </source>
</evidence>
<dbReference type="GO" id="GO:0140664">
    <property type="term" value="F:ATP-dependent DNA damage sensor activity"/>
    <property type="evidence" value="ECO:0007669"/>
    <property type="project" value="InterPro"/>
</dbReference>
<protein>
    <recommendedName>
        <fullName evidence="2 9">DNA repair and recombination protein RadB</fullName>
    </recommendedName>
</protein>
<reference evidence="11 12" key="1">
    <citation type="journal article" date="2015" name="Int. J. Syst. Evol. Microbiol.">
        <title>Methanoculleus sediminis sp. nov., a methanogen from sediments near a submarine mud volcano.</title>
        <authorList>
            <person name="Chen S.C."/>
            <person name="Chen M.F."/>
            <person name="Lai M.C."/>
            <person name="Weng C.Y."/>
            <person name="Wu S.Y."/>
            <person name="Lin S."/>
            <person name="Yang T.F."/>
            <person name="Chen P.C."/>
        </authorList>
    </citation>
    <scope>NUCLEOTIDE SEQUENCE [LARGE SCALE GENOMIC DNA]</scope>
    <source>
        <strain evidence="11 12">S3Fa</strain>
    </source>
</reference>
<comment type="caution">
    <text evidence="11">The sequence shown here is derived from an EMBL/GenBank/DDBJ whole genome shotgun (WGS) entry which is preliminary data.</text>
</comment>
<sequence length="225" mass="24582">MKTDRVGTGSQALDDLLGGGLERRAITQIYGEPASGKSTLCLMAAVASLRAGNSVVFIDTEGFSVERFAQIAGEDAGALADRLYLFEPLDFAQQGTMIADSEGLLKRNGHAPVGLLVMDSATALYRTELDLGREAIRKLSHHMIRLLGLAKKYDIPVLITNQIYMDVERDRVAGLGGTALEHLSKAIIRLEKKDGVRRAMLRKHRSRPEGLSFDFVITEDGIRTV</sequence>
<dbReference type="CDD" id="cd01394">
    <property type="entry name" value="archRadB"/>
    <property type="match status" value="1"/>
</dbReference>
<gene>
    <name evidence="9" type="primary">radB</name>
    <name evidence="11" type="ORF">SZ63_05135</name>
</gene>
<evidence type="ECO:0000259" key="10">
    <source>
        <dbReference type="PROSITE" id="PS50162"/>
    </source>
</evidence>
<dbReference type="PATRIC" id="fig|1550566.3.peg.1099"/>
<dbReference type="GO" id="GO:0006281">
    <property type="term" value="P:DNA repair"/>
    <property type="evidence" value="ECO:0007669"/>
    <property type="project" value="UniProtKB-UniRule"/>
</dbReference>
<dbReference type="GO" id="GO:0003684">
    <property type="term" value="F:damaged DNA binding"/>
    <property type="evidence" value="ECO:0007669"/>
    <property type="project" value="UniProtKB-UniRule"/>
</dbReference>
<dbReference type="InterPro" id="IPR011939">
    <property type="entry name" value="DNA_repair_and_recomb_RadB"/>
</dbReference>
<feature type="domain" description="RecA family profile 1" evidence="10">
    <location>
        <begin position="2"/>
        <end position="163"/>
    </location>
</feature>
<dbReference type="EMBL" id="JXOJ01000002">
    <property type="protein sequence ID" value="KLK88408.1"/>
    <property type="molecule type" value="Genomic_DNA"/>
</dbReference>
<dbReference type="RefSeq" id="WP_048182191.1">
    <property type="nucleotide sequence ID" value="NZ_JXOJ01000002.1"/>
</dbReference>
<proteinExistence type="inferred from homology"/>
<dbReference type="InterPro" id="IPR020588">
    <property type="entry name" value="RecA_ATP-bd"/>
</dbReference>
<keyword evidence="12" id="KW-1185">Reference proteome</keyword>
<evidence type="ECO:0000256" key="3">
    <source>
        <dbReference type="ARBA" id="ARBA00022741"/>
    </source>
</evidence>
<dbReference type="STRING" id="1550566.SZ63_05135"/>
<accession>A0A0H1QZT7</accession>
<evidence type="ECO:0000256" key="9">
    <source>
        <dbReference type="HAMAP-Rule" id="MF_00350"/>
    </source>
</evidence>
<comment type="similarity">
    <text evidence="1 9">Belongs to the eukaryotic RecA-like protein family. RadB subfamily.</text>
</comment>
<dbReference type="SUPFAM" id="SSF52540">
    <property type="entry name" value="P-loop containing nucleoside triphosphate hydrolases"/>
    <property type="match status" value="1"/>
</dbReference>
<evidence type="ECO:0000313" key="11">
    <source>
        <dbReference type="EMBL" id="KLK88408.1"/>
    </source>
</evidence>
<evidence type="ECO:0000256" key="6">
    <source>
        <dbReference type="ARBA" id="ARBA00023125"/>
    </source>
</evidence>
<dbReference type="SMART" id="SM00382">
    <property type="entry name" value="AAA"/>
    <property type="match status" value="1"/>
</dbReference>
<comment type="function">
    <text evidence="8 9">Involved in DNA repair and in homologous recombination. May regulate the cleavage reactions of the branch-structured DNA. Has a very weak ATPase activity that is not stimulated by DNA. Binds DNA but does not promote DNA strands exchange.</text>
</comment>
<keyword evidence="4 9" id="KW-0227">DNA damage</keyword>
<dbReference type="OrthoDB" id="17644at2157"/>
<dbReference type="PANTHER" id="PTHR22942:SF47">
    <property type="entry name" value="DNA REPAIR AND RECOMBINATION PROTEIN RADB"/>
    <property type="match status" value="1"/>
</dbReference>
<dbReference type="Gene3D" id="3.40.50.300">
    <property type="entry name" value="P-loop containing nucleotide triphosphate hydrolases"/>
    <property type="match status" value="1"/>
</dbReference>
<dbReference type="Pfam" id="PF08423">
    <property type="entry name" value="Rad51"/>
    <property type="match status" value="1"/>
</dbReference>
<keyword evidence="6 9" id="KW-0238">DNA-binding</keyword>
<dbReference type="GO" id="GO:0006310">
    <property type="term" value="P:DNA recombination"/>
    <property type="evidence" value="ECO:0007669"/>
    <property type="project" value="UniProtKB-UniRule"/>
</dbReference>
<evidence type="ECO:0000256" key="5">
    <source>
        <dbReference type="ARBA" id="ARBA00022840"/>
    </source>
</evidence>
<keyword evidence="7 9" id="KW-0233">DNA recombination</keyword>
<dbReference type="InterPro" id="IPR003593">
    <property type="entry name" value="AAA+_ATPase"/>
</dbReference>
<keyword evidence="3 9" id="KW-0547">Nucleotide-binding</keyword>
<evidence type="ECO:0000256" key="1">
    <source>
        <dbReference type="ARBA" id="ARBA00006876"/>
    </source>
</evidence>
<evidence type="ECO:0000256" key="2">
    <source>
        <dbReference type="ARBA" id="ARBA00018143"/>
    </source>
</evidence>
<dbReference type="PIRSF" id="PIRSF003336">
    <property type="entry name" value="RadB"/>
    <property type="match status" value="1"/>
</dbReference>
<dbReference type="Proteomes" id="UP000035301">
    <property type="component" value="Unassembled WGS sequence"/>
</dbReference>
<dbReference type="PROSITE" id="PS50162">
    <property type="entry name" value="RECA_2"/>
    <property type="match status" value="1"/>
</dbReference>
<dbReference type="GO" id="GO:0005524">
    <property type="term" value="F:ATP binding"/>
    <property type="evidence" value="ECO:0007669"/>
    <property type="project" value="UniProtKB-UniRule"/>
</dbReference>
<dbReference type="AlphaFoldDB" id="A0A0H1QZT7"/>